<accession>X1RCU9</accession>
<dbReference type="AlphaFoldDB" id="X1RCU9"/>
<dbReference type="EMBL" id="BARW01001871">
    <property type="protein sequence ID" value="GAI64846.1"/>
    <property type="molecule type" value="Genomic_DNA"/>
</dbReference>
<organism evidence="1">
    <name type="scientific">marine sediment metagenome</name>
    <dbReference type="NCBI Taxonomy" id="412755"/>
    <lineage>
        <taxon>unclassified sequences</taxon>
        <taxon>metagenomes</taxon>
        <taxon>ecological metagenomes</taxon>
    </lineage>
</organism>
<protein>
    <submittedName>
        <fullName evidence="1">Uncharacterized protein</fullName>
    </submittedName>
</protein>
<comment type="caution">
    <text evidence="1">The sequence shown here is derived from an EMBL/GenBank/DDBJ whole genome shotgun (WGS) entry which is preliminary data.</text>
</comment>
<sequence>MRNQCVHIKQNKVRGQIRLQTYERSPIGELHKSKSHLTFNFNERIIYETK</sequence>
<name>X1RCU9_9ZZZZ</name>
<evidence type="ECO:0000313" key="1">
    <source>
        <dbReference type="EMBL" id="GAI64846.1"/>
    </source>
</evidence>
<reference evidence="1" key="1">
    <citation type="journal article" date="2014" name="Front. Microbiol.">
        <title>High frequency of phylogenetically diverse reductive dehalogenase-homologous genes in deep subseafloor sedimentary metagenomes.</title>
        <authorList>
            <person name="Kawai M."/>
            <person name="Futagami T."/>
            <person name="Toyoda A."/>
            <person name="Takaki Y."/>
            <person name="Nishi S."/>
            <person name="Hori S."/>
            <person name="Arai W."/>
            <person name="Tsubouchi T."/>
            <person name="Morono Y."/>
            <person name="Uchiyama I."/>
            <person name="Ito T."/>
            <person name="Fujiyama A."/>
            <person name="Inagaki F."/>
            <person name="Takami H."/>
        </authorList>
    </citation>
    <scope>NUCLEOTIDE SEQUENCE</scope>
    <source>
        <strain evidence="1">Expedition CK06-06</strain>
    </source>
</reference>
<gene>
    <name evidence="1" type="ORF">S12H4_05596</name>
</gene>
<proteinExistence type="predicted"/>